<dbReference type="NCBIfam" id="NF037995">
    <property type="entry name" value="TRAP_S1"/>
    <property type="match status" value="1"/>
</dbReference>
<dbReference type="STRING" id="1116391.PM3016_6494"/>
<protein>
    <submittedName>
        <fullName evidence="4">Putative C4-dicarboxylate ABC transporter substrate binding protein</fullName>
    </submittedName>
</protein>
<dbReference type="GO" id="GO:0030288">
    <property type="term" value="C:outer membrane-bounded periplasmic space"/>
    <property type="evidence" value="ECO:0007669"/>
    <property type="project" value="InterPro"/>
</dbReference>
<accession>H6NIQ3</accession>
<dbReference type="InterPro" id="IPR038404">
    <property type="entry name" value="TRAP_DctP_sf"/>
</dbReference>
<gene>
    <name evidence="4" type="ORF">PM3016_6494</name>
</gene>
<evidence type="ECO:0000256" key="3">
    <source>
        <dbReference type="ARBA" id="ARBA00022729"/>
    </source>
</evidence>
<proteinExistence type="inferred from homology"/>
<dbReference type="KEGG" id="pmq:PM3016_6494"/>
<dbReference type="Proteomes" id="UP000007523">
    <property type="component" value="Chromosome"/>
</dbReference>
<dbReference type="PANTHER" id="PTHR33376:SF7">
    <property type="entry name" value="C4-DICARBOXYLATE-BINDING PROTEIN DCTB"/>
    <property type="match status" value="1"/>
</dbReference>
<organism evidence="4 5">
    <name type="scientific">Paenibacillus mucilaginosus 3016</name>
    <dbReference type="NCBI Taxonomy" id="1116391"/>
    <lineage>
        <taxon>Bacteria</taxon>
        <taxon>Bacillati</taxon>
        <taxon>Bacillota</taxon>
        <taxon>Bacilli</taxon>
        <taxon>Bacillales</taxon>
        <taxon>Paenibacillaceae</taxon>
        <taxon>Paenibacillus</taxon>
    </lineage>
</organism>
<dbReference type="HOGENOM" id="CLU_036176_1_3_9"/>
<name>H6NIQ3_9BACL</name>
<dbReference type="PANTHER" id="PTHR33376">
    <property type="match status" value="1"/>
</dbReference>
<keyword evidence="3" id="KW-0732">Signal</keyword>
<evidence type="ECO:0000256" key="2">
    <source>
        <dbReference type="ARBA" id="ARBA00022448"/>
    </source>
</evidence>
<sequence>MRPLFGTLLMVLTGVAAALVIGFYPAFLTSMVVEDDEQLGFHDKIVIQFSHVVAENTPKGLAAQDFARRVKEKAGGRIKVEVFPNGVLYNETNEVEALMNGEIQMIAPALSNISERVPAWQLFDLPYAFLSEKAVDEAFHGEIGRLLNAKLEDEHMVGLTFWSNGFKHMTSNRGPIVHPGDLSGQRFRVLPSRVIEAQFSLLGASVIPIPFNNTYQAMETGMVDGGENTVSNIHSKKFYEVQKHMTLTAHAYLGYAVLVNEAFWKGIPSHEQSLIREALEETSAWANRNAQEMNASQLRELERYKGIRIHRQTAEERLEWIKAMEPLYRDFEGGHRYGADESSQSTADQIRRRLRHQLVRRIRCIGRIPAPQVSSHPRAHRL</sequence>
<reference evidence="4 5" key="1">
    <citation type="journal article" date="2012" name="J. Bacteriol.">
        <title>Complete Genome Sequence of Paenibacillus mucilaginosus 3016, a Bacterium Functional as Microbial Fertilizer.</title>
        <authorList>
            <person name="Ma M."/>
            <person name="Wang Z."/>
            <person name="Li L."/>
            <person name="Jiang X."/>
            <person name="Guan D."/>
            <person name="Cao F."/>
            <person name="Chen H."/>
            <person name="Wang X."/>
            <person name="Shen D."/>
            <person name="Du B."/>
            <person name="Li J."/>
        </authorList>
    </citation>
    <scope>NUCLEOTIDE SEQUENCE [LARGE SCALE GENOMIC DNA]</scope>
    <source>
        <strain evidence="4 5">3016</strain>
    </source>
</reference>
<dbReference type="AlphaFoldDB" id="H6NIQ3"/>
<evidence type="ECO:0000313" key="5">
    <source>
        <dbReference type="Proteomes" id="UP000007523"/>
    </source>
</evidence>
<dbReference type="Gene3D" id="3.40.190.170">
    <property type="entry name" value="Bacterial extracellular solute-binding protein, family 7"/>
    <property type="match status" value="1"/>
</dbReference>
<dbReference type="InterPro" id="IPR004682">
    <property type="entry name" value="TRAP_DctP"/>
</dbReference>
<keyword evidence="5" id="KW-1185">Reference proteome</keyword>
<dbReference type="NCBIfam" id="TIGR00787">
    <property type="entry name" value="dctP"/>
    <property type="match status" value="1"/>
</dbReference>
<dbReference type="EMBL" id="CP003235">
    <property type="protein sequence ID" value="AFC33120.1"/>
    <property type="molecule type" value="Genomic_DNA"/>
</dbReference>
<evidence type="ECO:0000313" key="4">
    <source>
        <dbReference type="EMBL" id="AFC33120.1"/>
    </source>
</evidence>
<dbReference type="RefSeq" id="WP_014372216.1">
    <property type="nucleotide sequence ID" value="NC_016935.1"/>
</dbReference>
<dbReference type="InterPro" id="IPR018389">
    <property type="entry name" value="DctP_fam"/>
</dbReference>
<evidence type="ECO:0000256" key="1">
    <source>
        <dbReference type="ARBA" id="ARBA00009023"/>
    </source>
</evidence>
<dbReference type="Pfam" id="PF03480">
    <property type="entry name" value="DctP"/>
    <property type="match status" value="1"/>
</dbReference>
<dbReference type="GO" id="GO:0055085">
    <property type="term" value="P:transmembrane transport"/>
    <property type="evidence" value="ECO:0007669"/>
    <property type="project" value="InterPro"/>
</dbReference>
<comment type="similarity">
    <text evidence="1">Belongs to the bacterial solute-binding protein 7 family.</text>
</comment>
<keyword evidence="2" id="KW-0813">Transport</keyword>